<evidence type="ECO:0000256" key="1">
    <source>
        <dbReference type="SAM" id="MobiDB-lite"/>
    </source>
</evidence>
<feature type="region of interest" description="Disordered" evidence="1">
    <location>
        <begin position="1"/>
        <end position="84"/>
    </location>
</feature>
<proteinExistence type="predicted"/>
<feature type="compositionally biased region" description="Pro residues" evidence="1">
    <location>
        <begin position="1"/>
        <end position="11"/>
    </location>
</feature>
<keyword evidence="3" id="KW-1185">Reference proteome</keyword>
<sequence>MAQGPPAPPARPWLGESGASLSRGRPGSQVDQIARAIEPTRRVHRAMDRPGGEGGGPARQRLRLPGEWWEGVRGPAPTGKTEKKKPITCCFWGACRAAGGGGL</sequence>
<accession>A0ABN9SCX2</accession>
<dbReference type="EMBL" id="CAUYUJ010010475">
    <property type="protein sequence ID" value="CAK0829485.1"/>
    <property type="molecule type" value="Genomic_DNA"/>
</dbReference>
<evidence type="ECO:0000313" key="2">
    <source>
        <dbReference type="EMBL" id="CAK0829485.1"/>
    </source>
</evidence>
<comment type="caution">
    <text evidence="2">The sequence shown here is derived from an EMBL/GenBank/DDBJ whole genome shotgun (WGS) entry which is preliminary data.</text>
</comment>
<gene>
    <name evidence="2" type="ORF">PCOR1329_LOCUS28409</name>
</gene>
<organism evidence="2 3">
    <name type="scientific">Prorocentrum cordatum</name>
    <dbReference type="NCBI Taxonomy" id="2364126"/>
    <lineage>
        <taxon>Eukaryota</taxon>
        <taxon>Sar</taxon>
        <taxon>Alveolata</taxon>
        <taxon>Dinophyceae</taxon>
        <taxon>Prorocentrales</taxon>
        <taxon>Prorocentraceae</taxon>
        <taxon>Prorocentrum</taxon>
    </lineage>
</organism>
<protein>
    <submittedName>
        <fullName evidence="2">Uncharacterized protein</fullName>
    </submittedName>
</protein>
<reference evidence="2" key="1">
    <citation type="submission" date="2023-10" db="EMBL/GenBank/DDBJ databases">
        <authorList>
            <person name="Chen Y."/>
            <person name="Shah S."/>
            <person name="Dougan E. K."/>
            <person name="Thang M."/>
            <person name="Chan C."/>
        </authorList>
    </citation>
    <scope>NUCLEOTIDE SEQUENCE [LARGE SCALE GENOMIC DNA]</scope>
</reference>
<feature type="compositionally biased region" description="Basic and acidic residues" evidence="1">
    <location>
        <begin position="38"/>
        <end position="51"/>
    </location>
</feature>
<evidence type="ECO:0000313" key="3">
    <source>
        <dbReference type="Proteomes" id="UP001189429"/>
    </source>
</evidence>
<dbReference type="Proteomes" id="UP001189429">
    <property type="component" value="Unassembled WGS sequence"/>
</dbReference>
<name>A0ABN9SCX2_9DINO</name>